<dbReference type="EMBL" id="JABKKF010000001">
    <property type="protein sequence ID" value="NPD91005.1"/>
    <property type="molecule type" value="Genomic_DNA"/>
</dbReference>
<keyword evidence="4" id="KW-1185">Reference proteome</keyword>
<dbReference type="PANTHER" id="PTHR21600:SF89">
    <property type="entry name" value="RIBOSOMAL LARGE SUBUNIT PSEUDOURIDINE SYNTHASE A"/>
    <property type="match status" value="1"/>
</dbReference>
<dbReference type="PANTHER" id="PTHR21600">
    <property type="entry name" value="MITOCHONDRIAL RNA PSEUDOURIDINE SYNTHASE"/>
    <property type="match status" value="1"/>
</dbReference>
<protein>
    <submittedName>
        <fullName evidence="3">RNA pseudouridine synthase</fullName>
    </submittedName>
</protein>
<evidence type="ECO:0000313" key="4">
    <source>
        <dbReference type="Proteomes" id="UP000714420"/>
    </source>
</evidence>
<comment type="caution">
    <text evidence="3">The sequence shown here is derived from an EMBL/GenBank/DDBJ whole genome shotgun (WGS) entry which is preliminary data.</text>
</comment>
<organism evidence="3 4">
    <name type="scientific">Xylanibacter muris</name>
    <dbReference type="NCBI Taxonomy" id="2736290"/>
    <lineage>
        <taxon>Bacteria</taxon>
        <taxon>Pseudomonadati</taxon>
        <taxon>Bacteroidota</taxon>
        <taxon>Bacteroidia</taxon>
        <taxon>Bacteroidales</taxon>
        <taxon>Prevotellaceae</taxon>
        <taxon>Xylanibacter</taxon>
    </lineage>
</organism>
<evidence type="ECO:0000259" key="2">
    <source>
        <dbReference type="Pfam" id="PF00849"/>
    </source>
</evidence>
<accession>A0ABX2AJV1</accession>
<evidence type="ECO:0000313" key="3">
    <source>
        <dbReference type="EMBL" id="NPD91005.1"/>
    </source>
</evidence>
<reference evidence="3 4" key="1">
    <citation type="submission" date="2020-05" db="EMBL/GenBank/DDBJ databases">
        <title>Distinct polysaccharide utilization as determinants for interspecies competition between intestinal Prevotella spp.</title>
        <authorList>
            <person name="Galvez E.J.C."/>
            <person name="Iljazovic A."/>
            <person name="Strowig T."/>
        </authorList>
    </citation>
    <scope>NUCLEOTIDE SEQUENCE [LARGE SCALE GENOMIC DNA]</scope>
    <source>
        <strain evidence="3 4">PMUR</strain>
    </source>
</reference>
<dbReference type="Pfam" id="PF00849">
    <property type="entry name" value="PseudoU_synth_2"/>
    <property type="match status" value="1"/>
</dbReference>
<dbReference type="CDD" id="cd02869">
    <property type="entry name" value="PseudoU_synth_RluA_like"/>
    <property type="match status" value="1"/>
</dbReference>
<dbReference type="Gene3D" id="3.30.2350.10">
    <property type="entry name" value="Pseudouridine synthase"/>
    <property type="match status" value="1"/>
</dbReference>
<dbReference type="Proteomes" id="UP000714420">
    <property type="component" value="Unassembled WGS sequence"/>
</dbReference>
<feature type="coiled-coil region" evidence="1">
    <location>
        <begin position="139"/>
        <end position="173"/>
    </location>
</feature>
<name>A0ABX2AJV1_9BACT</name>
<dbReference type="InterPro" id="IPR050188">
    <property type="entry name" value="RluA_PseudoU_synthase"/>
</dbReference>
<evidence type="ECO:0000256" key="1">
    <source>
        <dbReference type="SAM" id="Coils"/>
    </source>
</evidence>
<feature type="domain" description="Pseudouridine synthase RsuA/RluA-like" evidence="2">
    <location>
        <begin position="368"/>
        <end position="519"/>
    </location>
</feature>
<keyword evidence="1" id="KW-0175">Coiled coil</keyword>
<dbReference type="InterPro" id="IPR006145">
    <property type="entry name" value="PsdUridine_synth_RsuA/RluA"/>
</dbReference>
<sequence length="566" mass="64259">MPENERFHPLHTGMPLPEKFTYPFCYEPHPLCIKAATELQKLIMSGECWQDAMRQESLRKETDDGKMFGVLIVEKDGRTGYLAAYSGQIGGRNDWPFFVPAVFDMLNPDGYFKVREKEITGINRTVNTLLDSEERKAAVKALELERQKAADSIAAYKARIREAKAERDAERKSIGSMQPEENSAERCALEERLLNESRFMKAELSRMRKRHAGLIAARADELKVIDERIEELRHHRRQMSDDLQNWLFSQFRMLNARGKCRNLCDIFADTVSLVPPSGAGECCAPKLLQYAYTHGMRPVCMAEFWWGASPKTEIRHHLHYYPACSGKCKPILSHMLQGLDVDTDPQASDSITGKRTRLETVYDDKWLCIVCKPAGMLTVPGRNDRTSVEDIMRERFPDAGGPMIVHRLDMDTSGLLVVAKTKDVHKMLQEQFETRSVRKRYIAMVDTGGKTVLTPNAKGTIRLPMRADPLDRPRQVVDIEKGKTAVTDYHILAVDGRTARVALYPHTGRTHQLRVHCAHASGLGAPIAGDALYGRKGERLFLHAERIELTHPATGERMVFERKPEF</sequence>
<proteinExistence type="predicted"/>
<dbReference type="RefSeq" id="WP_172272651.1">
    <property type="nucleotide sequence ID" value="NZ_CASGMU010000001.1"/>
</dbReference>
<gene>
    <name evidence="3" type="ORF">HPS56_01280</name>
</gene>
<dbReference type="InterPro" id="IPR006224">
    <property type="entry name" value="PsdUridine_synth_RluA-like_CS"/>
</dbReference>
<dbReference type="SUPFAM" id="SSF55120">
    <property type="entry name" value="Pseudouridine synthase"/>
    <property type="match status" value="1"/>
</dbReference>
<dbReference type="PROSITE" id="PS01129">
    <property type="entry name" value="PSI_RLU"/>
    <property type="match status" value="1"/>
</dbReference>
<dbReference type="InterPro" id="IPR020103">
    <property type="entry name" value="PsdUridine_synth_cat_dom_sf"/>
</dbReference>